<dbReference type="InterPro" id="IPR000086">
    <property type="entry name" value="NUDIX_hydrolase_dom"/>
</dbReference>
<dbReference type="CDD" id="cd03675">
    <property type="entry name" value="NUDIX_Hydrolase"/>
    <property type="match status" value="1"/>
</dbReference>
<evidence type="ECO:0000256" key="3">
    <source>
        <dbReference type="ARBA" id="ARBA00015552"/>
    </source>
</evidence>
<comment type="cofactor">
    <cofactor evidence="4">
        <name>Mg(2+)</name>
        <dbReference type="ChEBI" id="CHEBI:18420"/>
    </cofactor>
</comment>
<evidence type="ECO:0000313" key="6">
    <source>
        <dbReference type="EMBL" id="OAI23348.1"/>
    </source>
</evidence>
<keyword evidence="4 6" id="KW-0378">Hydrolase</keyword>
<dbReference type="PROSITE" id="PS51462">
    <property type="entry name" value="NUDIX"/>
    <property type="match status" value="1"/>
</dbReference>
<dbReference type="PANTHER" id="PTHR43222:SF11">
    <property type="entry name" value="PHOSPHATASE NUDJ"/>
    <property type="match status" value="1"/>
</dbReference>
<dbReference type="OrthoDB" id="8594221at2"/>
<dbReference type="GO" id="GO:0004787">
    <property type="term" value="F:thiamine diphosphate phosphatase activity"/>
    <property type="evidence" value="ECO:0007669"/>
    <property type="project" value="InterPro"/>
</dbReference>
<comment type="subunit">
    <text evidence="2 4">Monomer.</text>
</comment>
<dbReference type="GO" id="GO:0017110">
    <property type="term" value="F:nucleoside diphosphate phosphatase activity"/>
    <property type="evidence" value="ECO:0007669"/>
    <property type="project" value="InterPro"/>
</dbReference>
<sequence>MVWKPHVTVAAVIERDERFLLVEETTTRGLAFNQPAGHLENGEDLIDAVKREVKEETAWCFEPEAVIAVQLWRRAPETPSFVRFCFSGSVNNHDMDQTLDDGIIATHWLSRNDIYARQQQLRSPLVLQTVDEYLKGTRHPLTLLQSFLDFP</sequence>
<evidence type="ECO:0000256" key="1">
    <source>
        <dbReference type="ARBA" id="ARBA00007608"/>
    </source>
</evidence>
<evidence type="ECO:0000256" key="4">
    <source>
        <dbReference type="RuleBase" id="RU364043"/>
    </source>
</evidence>
<keyword evidence="4" id="KW-0460">Magnesium</keyword>
<comment type="caution">
    <text evidence="6">The sequence shown here is derived from an EMBL/GenBank/DDBJ whole genome shotgun (WGS) entry which is preliminary data.</text>
</comment>
<dbReference type="Proteomes" id="UP000077628">
    <property type="component" value="Unassembled WGS sequence"/>
</dbReference>
<name>A0A177NZ91_9GAMM</name>
<evidence type="ECO:0000313" key="7">
    <source>
        <dbReference type="Proteomes" id="UP000077628"/>
    </source>
</evidence>
<dbReference type="PANTHER" id="PTHR43222">
    <property type="entry name" value="NUDIX HYDROLASE 23"/>
    <property type="match status" value="1"/>
</dbReference>
<dbReference type="Pfam" id="PF00293">
    <property type="entry name" value="NUDIX"/>
    <property type="match status" value="1"/>
</dbReference>
<dbReference type="EC" id="3.6.1.-" evidence="4"/>
<dbReference type="STRING" id="702114.A1355_21695"/>
<comment type="similarity">
    <text evidence="1 4">Belongs to the Nudix hydrolase family. NudJ subfamily.</text>
</comment>
<organism evidence="6 7">
    <name type="scientific">Methylomonas koyamae</name>
    <dbReference type="NCBI Taxonomy" id="702114"/>
    <lineage>
        <taxon>Bacteria</taxon>
        <taxon>Pseudomonadati</taxon>
        <taxon>Pseudomonadota</taxon>
        <taxon>Gammaproteobacteria</taxon>
        <taxon>Methylococcales</taxon>
        <taxon>Methylococcaceae</taxon>
        <taxon>Methylomonas</taxon>
    </lineage>
</organism>
<proteinExistence type="inferred from homology"/>
<keyword evidence="7" id="KW-1185">Reference proteome</keyword>
<dbReference type="Gene3D" id="3.90.79.10">
    <property type="entry name" value="Nucleoside Triphosphate Pyrophosphohydrolase"/>
    <property type="match status" value="1"/>
</dbReference>
<feature type="domain" description="Nudix hydrolase" evidence="5">
    <location>
        <begin position="4"/>
        <end position="134"/>
    </location>
</feature>
<dbReference type="InterPro" id="IPR015797">
    <property type="entry name" value="NUDIX_hydrolase-like_dom_sf"/>
</dbReference>
<dbReference type="GO" id="GO:0017111">
    <property type="term" value="F:ribonucleoside triphosphate phosphatase activity"/>
    <property type="evidence" value="ECO:0007669"/>
    <property type="project" value="InterPro"/>
</dbReference>
<dbReference type="InterPro" id="IPR033713">
    <property type="entry name" value="NudJ"/>
</dbReference>
<dbReference type="EMBL" id="LUUK01000062">
    <property type="protein sequence ID" value="OAI23348.1"/>
    <property type="molecule type" value="Genomic_DNA"/>
</dbReference>
<evidence type="ECO:0000259" key="5">
    <source>
        <dbReference type="PROSITE" id="PS51462"/>
    </source>
</evidence>
<accession>A0A177NZ91</accession>
<dbReference type="SUPFAM" id="SSF55811">
    <property type="entry name" value="Nudix"/>
    <property type="match status" value="1"/>
</dbReference>
<gene>
    <name evidence="4" type="primary">nudJ</name>
    <name evidence="6" type="ORF">A1355_21695</name>
</gene>
<protein>
    <recommendedName>
        <fullName evidence="3 4">Phosphatase NudJ</fullName>
        <ecNumber evidence="4">3.6.1.-</ecNumber>
    </recommendedName>
</protein>
<dbReference type="AlphaFoldDB" id="A0A177NZ91"/>
<reference evidence="7" key="1">
    <citation type="submission" date="2016-03" db="EMBL/GenBank/DDBJ databases">
        <authorList>
            <person name="Heylen K."/>
            <person name="De Vos P."/>
            <person name="Vekeman B."/>
        </authorList>
    </citation>
    <scope>NUCLEOTIDE SEQUENCE [LARGE SCALE GENOMIC DNA]</scope>
    <source>
        <strain evidence="7">R-45383</strain>
    </source>
</reference>
<evidence type="ECO:0000256" key="2">
    <source>
        <dbReference type="ARBA" id="ARBA00011245"/>
    </source>
</evidence>
<dbReference type="RefSeq" id="WP_064025934.1">
    <property type="nucleotide sequence ID" value="NZ_LUUK01000062.1"/>
</dbReference>